<dbReference type="VEuPathDB" id="TrichDB:TVAGG3_0371330"/>
<sequence>MQGCGKFDKLSRSQLINDLSDTQWVSLKRERRNYWKSVYLNNGSYSKSDYCWDNRTQIDEQEQLSQSVLALSSTKNKLNVLLPILNEISVKGFDFFSFRASSMMKRLTDFIVRSFETLNDEEKKIAIKILNILTNDQNNRQLLPLQVIELAVQHFGSFPEDSLSILKNLDEILLKSPKFDCSCPNEILNQIDDDNLIIKLLCLCRNLISYISVDRALALAETSPSLLVELTRKVKNSCFDSNLRRFVLNLIKKGQIEIGCAALCNIFDECPDFADDLSSEKELISILTKQTTKSGTIATIALSFLDKSNHTIDCLQKCYAKEVDPKMRSLIRERIVSLEKQAI</sequence>
<proteinExistence type="predicted"/>
<name>A2FDS5_TRIV3</name>
<organism evidence="1 2">
    <name type="scientific">Trichomonas vaginalis (strain ATCC PRA-98 / G3)</name>
    <dbReference type="NCBI Taxonomy" id="412133"/>
    <lineage>
        <taxon>Eukaryota</taxon>
        <taxon>Metamonada</taxon>
        <taxon>Parabasalia</taxon>
        <taxon>Trichomonadida</taxon>
        <taxon>Trichomonadidae</taxon>
        <taxon>Trichomonas</taxon>
    </lineage>
</organism>
<gene>
    <name evidence="1" type="ORF">TVAG_087490</name>
</gene>
<keyword evidence="2" id="KW-1185">Reference proteome</keyword>
<reference evidence="1" key="1">
    <citation type="submission" date="2006-10" db="EMBL/GenBank/DDBJ databases">
        <authorList>
            <person name="Amadeo P."/>
            <person name="Zhao Q."/>
            <person name="Wortman J."/>
            <person name="Fraser-Liggett C."/>
            <person name="Carlton J."/>
        </authorList>
    </citation>
    <scope>NUCLEOTIDE SEQUENCE</scope>
    <source>
        <strain evidence="1">G3</strain>
    </source>
</reference>
<evidence type="ECO:0000313" key="1">
    <source>
        <dbReference type="EMBL" id="EAX96924.1"/>
    </source>
</evidence>
<dbReference type="RefSeq" id="XP_001309854.1">
    <property type="nucleotide sequence ID" value="XM_001309853.1"/>
</dbReference>
<evidence type="ECO:0000313" key="2">
    <source>
        <dbReference type="Proteomes" id="UP000001542"/>
    </source>
</evidence>
<reference evidence="1" key="2">
    <citation type="journal article" date="2007" name="Science">
        <title>Draft genome sequence of the sexually transmitted pathogen Trichomonas vaginalis.</title>
        <authorList>
            <person name="Carlton J.M."/>
            <person name="Hirt R.P."/>
            <person name="Silva J.C."/>
            <person name="Delcher A.L."/>
            <person name="Schatz M."/>
            <person name="Zhao Q."/>
            <person name="Wortman J.R."/>
            <person name="Bidwell S.L."/>
            <person name="Alsmark U.C.M."/>
            <person name="Besteiro S."/>
            <person name="Sicheritz-Ponten T."/>
            <person name="Noel C.J."/>
            <person name="Dacks J.B."/>
            <person name="Foster P.G."/>
            <person name="Simillion C."/>
            <person name="Van de Peer Y."/>
            <person name="Miranda-Saavedra D."/>
            <person name="Barton G.J."/>
            <person name="Westrop G.D."/>
            <person name="Mueller S."/>
            <person name="Dessi D."/>
            <person name="Fiori P.L."/>
            <person name="Ren Q."/>
            <person name="Paulsen I."/>
            <person name="Zhang H."/>
            <person name="Bastida-Corcuera F.D."/>
            <person name="Simoes-Barbosa A."/>
            <person name="Brown M.T."/>
            <person name="Hayes R.D."/>
            <person name="Mukherjee M."/>
            <person name="Okumura C.Y."/>
            <person name="Schneider R."/>
            <person name="Smith A.J."/>
            <person name="Vanacova S."/>
            <person name="Villalvazo M."/>
            <person name="Haas B.J."/>
            <person name="Pertea M."/>
            <person name="Feldblyum T.V."/>
            <person name="Utterback T.R."/>
            <person name="Shu C.L."/>
            <person name="Osoegawa K."/>
            <person name="de Jong P.J."/>
            <person name="Hrdy I."/>
            <person name="Horvathova L."/>
            <person name="Zubacova Z."/>
            <person name="Dolezal P."/>
            <person name="Malik S.B."/>
            <person name="Logsdon J.M. Jr."/>
            <person name="Henze K."/>
            <person name="Gupta A."/>
            <person name="Wang C.C."/>
            <person name="Dunne R.L."/>
            <person name="Upcroft J.A."/>
            <person name="Upcroft P."/>
            <person name="White O."/>
            <person name="Salzberg S.L."/>
            <person name="Tang P."/>
            <person name="Chiu C.-H."/>
            <person name="Lee Y.-S."/>
            <person name="Embley T.M."/>
            <person name="Coombs G.H."/>
            <person name="Mottram J.C."/>
            <person name="Tachezy J."/>
            <person name="Fraser-Liggett C.M."/>
            <person name="Johnson P.J."/>
        </authorList>
    </citation>
    <scope>NUCLEOTIDE SEQUENCE [LARGE SCALE GENOMIC DNA]</scope>
    <source>
        <strain evidence="1">G3</strain>
    </source>
</reference>
<dbReference type="VEuPathDB" id="TrichDB:TVAG_087490"/>
<dbReference type="KEGG" id="tva:4754700"/>
<protein>
    <submittedName>
        <fullName evidence="1">Uncharacterized protein</fullName>
    </submittedName>
</protein>
<dbReference type="AlphaFoldDB" id="A2FDS5"/>
<accession>A2FDS5</accession>
<dbReference type="InParanoid" id="A2FDS5"/>
<dbReference type="EMBL" id="DS113737">
    <property type="protein sequence ID" value="EAX96924.1"/>
    <property type="molecule type" value="Genomic_DNA"/>
</dbReference>
<dbReference type="Proteomes" id="UP000001542">
    <property type="component" value="Unassembled WGS sequence"/>
</dbReference>